<dbReference type="AlphaFoldDB" id="A0A7S7M163"/>
<organism evidence="1 2">
    <name type="scientific">Candidatus Sulfurimonas marisnigri</name>
    <dbReference type="NCBI Taxonomy" id="2740405"/>
    <lineage>
        <taxon>Bacteria</taxon>
        <taxon>Pseudomonadati</taxon>
        <taxon>Campylobacterota</taxon>
        <taxon>Epsilonproteobacteria</taxon>
        <taxon>Campylobacterales</taxon>
        <taxon>Sulfurimonadaceae</taxon>
        <taxon>Sulfurimonas</taxon>
    </lineage>
</organism>
<gene>
    <name evidence="1" type="ORF">HUE87_03140</name>
</gene>
<reference evidence="1 2" key="1">
    <citation type="submission" date="2020-05" db="EMBL/GenBank/DDBJ databases">
        <title>Sulfurimonas marisnigri, sp. nov., and Sulfurimonas baltica, sp. nov., manganese oxide reducing chemolithoautotrophs of the class Epsilonproteobacteria isolated from the pelagic redoxclines of the Black and Baltic Seas and emended description of the genus Sulfurimonas.</title>
        <authorList>
            <person name="Henkel J.V."/>
            <person name="Laudan C."/>
            <person name="Werner J."/>
            <person name="Neu T."/>
            <person name="Plewe S."/>
            <person name="Sproer C."/>
            <person name="Bunk B."/>
            <person name="Schulz-Vogt H.N."/>
        </authorList>
    </citation>
    <scope>NUCLEOTIDE SEQUENCE [LARGE SCALE GENOMIC DNA]</scope>
    <source>
        <strain evidence="1 2">SoZ1</strain>
    </source>
</reference>
<dbReference type="Proteomes" id="UP000593836">
    <property type="component" value="Chromosome"/>
</dbReference>
<sequence length="121" mass="14240">MELLIENVLNIGVEEFYRTSRYKVSLIVLLVNSKDKNAFNILDNATRQTDIVQQLSSELIVVFLSHTEYEKSLLFIEKVKKKFDFTYNMSEFKESEVEFIENLFLRNIENFLSSDTLLNSL</sequence>
<evidence type="ECO:0000313" key="2">
    <source>
        <dbReference type="Proteomes" id="UP000593836"/>
    </source>
</evidence>
<proteinExistence type="predicted"/>
<protein>
    <submittedName>
        <fullName evidence="1">Uncharacterized protein</fullName>
    </submittedName>
</protein>
<dbReference type="KEGG" id="smas:HUE87_03140"/>
<dbReference type="RefSeq" id="WP_194367289.1">
    <property type="nucleotide sequence ID" value="NZ_CP054493.1"/>
</dbReference>
<accession>A0A7S7M163</accession>
<evidence type="ECO:0000313" key="1">
    <source>
        <dbReference type="EMBL" id="QOY55247.1"/>
    </source>
</evidence>
<keyword evidence="2" id="KW-1185">Reference proteome</keyword>
<dbReference type="EMBL" id="CP054493">
    <property type="protein sequence ID" value="QOY55247.1"/>
    <property type="molecule type" value="Genomic_DNA"/>
</dbReference>
<name>A0A7S7M163_9BACT</name>